<feature type="transmembrane region" description="Helical" evidence="2">
    <location>
        <begin position="290"/>
        <end position="315"/>
    </location>
</feature>
<keyword evidence="2" id="KW-0812">Transmembrane</keyword>
<keyword evidence="2" id="KW-0472">Membrane</keyword>
<comment type="caution">
    <text evidence="4">The sequence shown here is derived from an EMBL/GenBank/DDBJ whole genome shotgun (WGS) entry which is preliminary data.</text>
</comment>
<feature type="domain" description="Protein kinase" evidence="3">
    <location>
        <begin position="488"/>
        <end position="785"/>
    </location>
</feature>
<sequence>MQLRRELGDSWAPTQTFTFDGSTSDLALQLYSRFKAGDTLAKLSLSTIPDTVTSRLSDGGVAFDDLDGFAQRAVLWDSGFALTPTNDVKQIWTLEGRSMAEIALTLDEFEATTCTAYDCTQPDGTVAHNNHLCTGTKMLTAAKCVVEEYAETNLNLAAWSIGGDSTTIPEIGLSKHTWTDAGVSYKVYAVHTLNTNSERSYGDCPSTDTYGCLNFPCYGSDDIPSSQRTVPTPSDWVTSWMKTYSTSSGSVSSGGSSSSALAPSTSASTNSRTTDASASIATDDGKGTNVALLGGIAGGVLGVLLIAILVALLVLNRRKKQNSSNDQGSPMVCQHIEMASPDGAHWNNRLPKVSSEPEATDGPFQRSGVTVRSSEDARSNPGTERGVKPLPQHGRGNQAPPPYFDDNFRNNQGREASSHNQQNYRPPVDGPWVKATQASSRLMGGRSLESDAALVSATTAAVVLPPIKEPRRTGARASQQSVKAPHHIEQIRGTGSHNALEVLAADPTVNRRRIQLSQLQVDGQLPMTTLQTDSCIGHLNGQQVLIKRLAPSSSINVPAVESLAFEIQQRGHTGHKNICQFIGAGWTSAHDLALVVEFHPQGTLRAFLDRNKEGMSAWTPQKTNIAGGIARALAYLHEQTPAFIHHELCAKNVLLTDELEAKLANCGSTEKNAAVGLQQKSRLAYWMAPEALEGGPYSTATDIYSFGVLLAELDTCRIPYFNALSPDGSSMEQDEIIKLVMEGRLRPTFSAECPNFIRQLAEACFEQDPAKRLTAQQIVQLLEGR</sequence>
<dbReference type="OrthoDB" id="90243at2759"/>
<evidence type="ECO:0000256" key="2">
    <source>
        <dbReference type="SAM" id="Phobius"/>
    </source>
</evidence>
<dbReference type="EMBL" id="BSXT01000607">
    <property type="protein sequence ID" value="GMF30911.1"/>
    <property type="molecule type" value="Genomic_DNA"/>
</dbReference>
<protein>
    <submittedName>
        <fullName evidence="4">Unnamed protein product</fullName>
    </submittedName>
</protein>
<reference evidence="4" key="1">
    <citation type="submission" date="2023-04" db="EMBL/GenBank/DDBJ databases">
        <title>Phytophthora fragariaefolia NBRC 109709.</title>
        <authorList>
            <person name="Ichikawa N."/>
            <person name="Sato H."/>
            <person name="Tonouchi N."/>
        </authorList>
    </citation>
    <scope>NUCLEOTIDE SEQUENCE</scope>
    <source>
        <strain evidence="4">NBRC 109709</strain>
    </source>
</reference>
<evidence type="ECO:0000313" key="4">
    <source>
        <dbReference type="EMBL" id="GMF30911.1"/>
    </source>
</evidence>
<dbReference type="Pfam" id="PF07714">
    <property type="entry name" value="PK_Tyr_Ser-Thr"/>
    <property type="match status" value="1"/>
</dbReference>
<dbReference type="InterPro" id="IPR001245">
    <property type="entry name" value="Ser-Thr/Tyr_kinase_cat_dom"/>
</dbReference>
<keyword evidence="2" id="KW-1133">Transmembrane helix</keyword>
<proteinExistence type="predicted"/>
<dbReference type="GO" id="GO:0004674">
    <property type="term" value="F:protein serine/threonine kinase activity"/>
    <property type="evidence" value="ECO:0007669"/>
    <property type="project" value="TreeGrafter"/>
</dbReference>
<organism evidence="4 5">
    <name type="scientific">Phytophthora fragariaefolia</name>
    <dbReference type="NCBI Taxonomy" id="1490495"/>
    <lineage>
        <taxon>Eukaryota</taxon>
        <taxon>Sar</taxon>
        <taxon>Stramenopiles</taxon>
        <taxon>Oomycota</taxon>
        <taxon>Peronosporomycetes</taxon>
        <taxon>Peronosporales</taxon>
        <taxon>Peronosporaceae</taxon>
        <taxon>Phytophthora</taxon>
    </lineage>
</organism>
<feature type="compositionally biased region" description="Low complexity" evidence="1">
    <location>
        <begin position="248"/>
        <end position="271"/>
    </location>
</feature>
<dbReference type="InterPro" id="IPR051681">
    <property type="entry name" value="Ser/Thr_Kinases-Pseudokinases"/>
</dbReference>
<feature type="compositionally biased region" description="Polar residues" evidence="1">
    <location>
        <begin position="409"/>
        <end position="424"/>
    </location>
</feature>
<evidence type="ECO:0000256" key="1">
    <source>
        <dbReference type="SAM" id="MobiDB-lite"/>
    </source>
</evidence>
<accession>A0A9W6U848</accession>
<dbReference type="InterPro" id="IPR000719">
    <property type="entry name" value="Prot_kinase_dom"/>
</dbReference>
<dbReference type="AlphaFoldDB" id="A0A9W6U848"/>
<evidence type="ECO:0000313" key="5">
    <source>
        <dbReference type="Proteomes" id="UP001165121"/>
    </source>
</evidence>
<keyword evidence="5" id="KW-1185">Reference proteome</keyword>
<dbReference type="Gene3D" id="1.10.510.10">
    <property type="entry name" value="Transferase(Phosphotransferase) domain 1"/>
    <property type="match status" value="1"/>
</dbReference>
<feature type="region of interest" description="Disordered" evidence="1">
    <location>
        <begin position="248"/>
        <end position="284"/>
    </location>
</feature>
<gene>
    <name evidence="4" type="ORF">Pfra01_000695000</name>
</gene>
<feature type="region of interest" description="Disordered" evidence="1">
    <location>
        <begin position="342"/>
        <end position="430"/>
    </location>
</feature>
<dbReference type="InterPro" id="IPR011009">
    <property type="entry name" value="Kinase-like_dom_sf"/>
</dbReference>
<dbReference type="GO" id="GO:0005524">
    <property type="term" value="F:ATP binding"/>
    <property type="evidence" value="ECO:0007669"/>
    <property type="project" value="InterPro"/>
</dbReference>
<dbReference type="SUPFAM" id="SSF56112">
    <property type="entry name" value="Protein kinase-like (PK-like)"/>
    <property type="match status" value="1"/>
</dbReference>
<dbReference type="PROSITE" id="PS50011">
    <property type="entry name" value="PROTEIN_KINASE_DOM"/>
    <property type="match status" value="1"/>
</dbReference>
<name>A0A9W6U848_9STRA</name>
<evidence type="ECO:0000259" key="3">
    <source>
        <dbReference type="PROSITE" id="PS50011"/>
    </source>
</evidence>
<dbReference type="Proteomes" id="UP001165121">
    <property type="component" value="Unassembled WGS sequence"/>
</dbReference>
<dbReference type="PANTHER" id="PTHR44329:SF214">
    <property type="entry name" value="PROTEIN KINASE DOMAIN-CONTAINING PROTEIN"/>
    <property type="match status" value="1"/>
</dbReference>
<dbReference type="PANTHER" id="PTHR44329">
    <property type="entry name" value="SERINE/THREONINE-PROTEIN KINASE TNNI3K-RELATED"/>
    <property type="match status" value="1"/>
</dbReference>